<dbReference type="GO" id="GO:0044281">
    <property type="term" value="P:small molecule metabolic process"/>
    <property type="evidence" value="ECO:0007669"/>
    <property type="project" value="UniProtKB-ARBA"/>
</dbReference>
<evidence type="ECO:0000256" key="1">
    <source>
        <dbReference type="ARBA" id="ARBA00010211"/>
    </source>
</evidence>
<evidence type="ECO:0000313" key="5">
    <source>
        <dbReference type="Proteomes" id="UP000799092"/>
    </source>
</evidence>
<comment type="caution">
    <text evidence="4">The sequence shown here is derived from an EMBL/GenBank/DDBJ whole genome shotgun (WGS) entry which is preliminary data.</text>
</comment>
<evidence type="ECO:0000259" key="3">
    <source>
        <dbReference type="Pfam" id="PF01557"/>
    </source>
</evidence>
<keyword evidence="5" id="KW-1185">Reference proteome</keyword>
<dbReference type="Pfam" id="PF01557">
    <property type="entry name" value="FAA_hydrolase"/>
    <property type="match status" value="1"/>
</dbReference>
<dbReference type="InterPro" id="IPR011234">
    <property type="entry name" value="Fumarylacetoacetase-like_C"/>
</dbReference>
<dbReference type="GO" id="GO:0016787">
    <property type="term" value="F:hydrolase activity"/>
    <property type="evidence" value="ECO:0007669"/>
    <property type="project" value="UniProtKB-KW"/>
</dbReference>
<comment type="similarity">
    <text evidence="1">Belongs to the FAH family.</text>
</comment>
<dbReference type="GO" id="GO:0046872">
    <property type="term" value="F:metal ion binding"/>
    <property type="evidence" value="ECO:0007669"/>
    <property type="project" value="UniProtKB-KW"/>
</dbReference>
<evidence type="ECO:0000256" key="2">
    <source>
        <dbReference type="ARBA" id="ARBA00022723"/>
    </source>
</evidence>
<dbReference type="Gene3D" id="3.90.850.10">
    <property type="entry name" value="Fumarylacetoacetase-like, C-terminal domain"/>
    <property type="match status" value="1"/>
</dbReference>
<dbReference type="OrthoDB" id="9805307at2"/>
<proteinExistence type="inferred from homology"/>
<name>A0A6A8DKN6_9BACI</name>
<evidence type="ECO:0000313" key="4">
    <source>
        <dbReference type="EMBL" id="MRH44341.1"/>
    </source>
</evidence>
<sequence>MRLSTVKIDGVEQVAIVEKEKTILVQTIIDKENKDWSYQLFDILQKGQLNEIAQWYESLGKVKLEDASYQPINDSQSVPLYRHPNKIIGVGFNYMDKAVELTGEPPMKEPVIFIKPDTSLIGPGESIELPKQSNHVTAEGELALVIGKTLKNVSEQDAINGIAGFTTSLDMTAKDIHAEDPRFLQRSKSFDTFFSLGDQLLTVDEFLNINEITVKTSLNGKVTHGNKVGNMMYSPAFIVSFLSQVMTLYPGDIVLTGTPGSVTIKSGDVPGCQISNFTLLENNVVSGY</sequence>
<dbReference type="RefSeq" id="WP_153737944.1">
    <property type="nucleotide sequence ID" value="NZ_WJNG01000015.1"/>
</dbReference>
<feature type="domain" description="Fumarylacetoacetase-like C-terminal" evidence="3">
    <location>
        <begin position="86"/>
        <end position="285"/>
    </location>
</feature>
<keyword evidence="2" id="KW-0479">Metal-binding</keyword>
<dbReference type="Proteomes" id="UP000799092">
    <property type="component" value="Unassembled WGS sequence"/>
</dbReference>
<protein>
    <submittedName>
        <fullName evidence="4">Fumarylacetoacetate hydrolase</fullName>
    </submittedName>
</protein>
<keyword evidence="4" id="KW-0378">Hydrolase</keyword>
<dbReference type="PANTHER" id="PTHR42796:SF4">
    <property type="entry name" value="FUMARYLACETOACETATE HYDROLASE DOMAIN-CONTAINING PROTEIN 2A"/>
    <property type="match status" value="1"/>
</dbReference>
<dbReference type="EMBL" id="WJNG01000015">
    <property type="protein sequence ID" value="MRH44341.1"/>
    <property type="molecule type" value="Genomic_DNA"/>
</dbReference>
<dbReference type="InterPro" id="IPR051121">
    <property type="entry name" value="FAH"/>
</dbReference>
<dbReference type="AlphaFoldDB" id="A0A6A8DKN6"/>
<organism evidence="4 5">
    <name type="scientific">Aquibacillus halophilus</name>
    <dbReference type="NCBI Taxonomy" id="930132"/>
    <lineage>
        <taxon>Bacteria</taxon>
        <taxon>Bacillati</taxon>
        <taxon>Bacillota</taxon>
        <taxon>Bacilli</taxon>
        <taxon>Bacillales</taxon>
        <taxon>Bacillaceae</taxon>
        <taxon>Aquibacillus</taxon>
    </lineage>
</organism>
<reference evidence="4" key="1">
    <citation type="submission" date="2019-11" db="EMBL/GenBank/DDBJ databases">
        <authorList>
            <person name="Li J."/>
        </authorList>
    </citation>
    <scope>NUCLEOTIDE SEQUENCE</scope>
    <source>
        <strain evidence="4">B6B</strain>
    </source>
</reference>
<accession>A0A6A8DKN6</accession>
<gene>
    <name evidence="4" type="ORF">GH741_16990</name>
</gene>
<dbReference type="PANTHER" id="PTHR42796">
    <property type="entry name" value="FUMARYLACETOACETATE HYDROLASE DOMAIN-CONTAINING PROTEIN 2A-RELATED"/>
    <property type="match status" value="1"/>
</dbReference>
<dbReference type="SUPFAM" id="SSF56529">
    <property type="entry name" value="FAH"/>
    <property type="match status" value="1"/>
</dbReference>
<dbReference type="InterPro" id="IPR036663">
    <property type="entry name" value="Fumarylacetoacetase_C_sf"/>
</dbReference>